<dbReference type="AlphaFoldDB" id="W6QZW3"/>
<protein>
    <submittedName>
        <fullName evidence="1">Uncharacterized protein</fullName>
    </submittedName>
</protein>
<gene>
    <name evidence="1" type="ORF">BN5_3818</name>
</gene>
<evidence type="ECO:0000313" key="2">
    <source>
        <dbReference type="Proteomes" id="UP000032841"/>
    </source>
</evidence>
<sequence>MSNHDEAGCVCANDKWPHASIENAVVELAKIFIGQASTYQLDSLLSMYELKQPGQIAMYAGLIAATYRIALLEAENRSLRIVTGNLAVDNSIRFFPEVNAFMDAMNSDLRQAQATGRMPKLMHFEQRVRNAETRSKIADAGRALEIEVTKGHSERI</sequence>
<dbReference type="OrthoDB" id="6872449at2"/>
<accession>W6QZW3</accession>
<dbReference type="KEGG" id="ppse:BN5_3818"/>
<dbReference type="EMBL" id="HG916826">
    <property type="protein sequence ID" value="CDM42360.1"/>
    <property type="molecule type" value="Genomic_DNA"/>
</dbReference>
<dbReference type="RefSeq" id="WP_052678218.1">
    <property type="nucleotide sequence ID" value="NZ_HG916826.1"/>
</dbReference>
<dbReference type="Proteomes" id="UP000032841">
    <property type="component" value="Chromosome"/>
</dbReference>
<name>W6QZW3_ECTO5</name>
<evidence type="ECO:0000313" key="1">
    <source>
        <dbReference type="EMBL" id="CDM42360.1"/>
    </source>
</evidence>
<dbReference type="HOGENOM" id="CLU_1685082_0_0_6"/>
<proteinExistence type="predicted"/>
<organism evidence="1 2">
    <name type="scientific">Ectopseudomonas oleovorans (strain CECT 5344)</name>
    <name type="common">Pseudomonas pseudoalcaligenes</name>
    <dbReference type="NCBI Taxonomy" id="1182590"/>
    <lineage>
        <taxon>Bacteria</taxon>
        <taxon>Pseudomonadati</taxon>
        <taxon>Pseudomonadota</taxon>
        <taxon>Gammaproteobacteria</taxon>
        <taxon>Pseudomonadales</taxon>
        <taxon>Pseudomonadaceae</taxon>
        <taxon>Ectopseudomonas</taxon>
    </lineage>
</organism>
<reference evidence="1 2" key="1">
    <citation type="submission" date="2013-11" db="EMBL/GenBank/DDBJ databases">
        <title>Complete genome sequence of the cyanide-degrading bacterium Pseudomonas pseudoalcaligenes CECT 5344.</title>
        <authorList>
            <person name="Wibberg D."/>
            <person name="Puehler A."/>
            <person name="Schlueter A."/>
        </authorList>
    </citation>
    <scope>NUCLEOTIDE SEQUENCE [LARGE SCALE GENOMIC DNA]</scope>
    <source>
        <strain evidence="2">CECT 5344</strain>
    </source>
</reference>